<gene>
    <name evidence="1" type="ORF">C7H79_03320</name>
</gene>
<sequence>MRILLFGYGNPGCGDDALGPLLIEHIDQLRLINTKCLIEMQLLIEHTIDLLEFDQIVFIDADMSCAEPYQFSTIHAEKDTSYTSHALTPSALLFTYQQIYQRTAPSSFLLRIRGYQFELGEKPSNQAKMNLQAAILKIQHWHSQCT</sequence>
<dbReference type="GO" id="GO:0016485">
    <property type="term" value="P:protein processing"/>
    <property type="evidence" value="ECO:0007669"/>
    <property type="project" value="TreeGrafter"/>
</dbReference>
<dbReference type="Proteomes" id="UP000241912">
    <property type="component" value="Unassembled WGS sequence"/>
</dbReference>
<dbReference type="CDD" id="cd06066">
    <property type="entry name" value="H2MP_NAD-link-bidir"/>
    <property type="match status" value="1"/>
</dbReference>
<dbReference type="RefSeq" id="WP_106705874.1">
    <property type="nucleotide sequence ID" value="NZ_PXXU01000006.1"/>
</dbReference>
<dbReference type="OrthoDB" id="9808862at2"/>
<dbReference type="GO" id="GO:0008047">
    <property type="term" value="F:enzyme activator activity"/>
    <property type="evidence" value="ECO:0007669"/>
    <property type="project" value="InterPro"/>
</dbReference>
<comment type="caution">
    <text evidence="1">The sequence shown here is derived from an EMBL/GenBank/DDBJ whole genome shotgun (WGS) entry which is preliminary data.</text>
</comment>
<dbReference type="AlphaFoldDB" id="A0A2P7NY89"/>
<evidence type="ECO:0000313" key="2">
    <source>
        <dbReference type="Proteomes" id="UP000241912"/>
    </source>
</evidence>
<name>A0A2P7NY89_9PROT</name>
<dbReference type="PANTHER" id="PTHR30302:SF5">
    <property type="entry name" value="SLR1876 PROTEIN"/>
    <property type="match status" value="1"/>
</dbReference>
<dbReference type="NCBIfam" id="TIGR00072">
    <property type="entry name" value="hydrog_prot"/>
    <property type="match status" value="1"/>
</dbReference>
<proteinExistence type="predicted"/>
<protein>
    <submittedName>
        <fullName evidence="1">Ni/Fe hydrogenase</fullName>
    </submittedName>
</protein>
<dbReference type="GO" id="GO:0004175">
    <property type="term" value="F:endopeptidase activity"/>
    <property type="evidence" value="ECO:0007669"/>
    <property type="project" value="TreeGrafter"/>
</dbReference>
<dbReference type="SUPFAM" id="SSF53163">
    <property type="entry name" value="HybD-like"/>
    <property type="match status" value="1"/>
</dbReference>
<dbReference type="EMBL" id="PXXU01000006">
    <property type="protein sequence ID" value="PSJ18414.1"/>
    <property type="molecule type" value="Genomic_DNA"/>
</dbReference>
<dbReference type="InterPro" id="IPR023430">
    <property type="entry name" value="Pept_HybD-like_dom_sf"/>
</dbReference>
<dbReference type="InterPro" id="IPR000671">
    <property type="entry name" value="Peptidase_A31"/>
</dbReference>
<dbReference type="Gene3D" id="3.40.50.1450">
    <property type="entry name" value="HybD-like"/>
    <property type="match status" value="1"/>
</dbReference>
<keyword evidence="2" id="KW-1185">Reference proteome</keyword>
<reference evidence="1 2" key="1">
    <citation type="submission" date="2018-03" db="EMBL/GenBank/DDBJ databases">
        <title>Draft genome of Nitrosomonas supralitoralis APG5.</title>
        <authorList>
            <person name="Urakawa H."/>
            <person name="Lopez J.V."/>
        </authorList>
    </citation>
    <scope>NUCLEOTIDE SEQUENCE [LARGE SCALE GENOMIC DNA]</scope>
    <source>
        <strain evidence="1 2">APG5</strain>
    </source>
</reference>
<organism evidence="1 2">
    <name type="scientific">Nitrosomonas supralitoralis</name>
    <dbReference type="NCBI Taxonomy" id="2116706"/>
    <lineage>
        <taxon>Bacteria</taxon>
        <taxon>Pseudomonadati</taxon>
        <taxon>Pseudomonadota</taxon>
        <taxon>Betaproteobacteria</taxon>
        <taxon>Nitrosomonadales</taxon>
        <taxon>Nitrosomonadaceae</taxon>
        <taxon>Nitrosomonas</taxon>
    </lineage>
</organism>
<evidence type="ECO:0000313" key="1">
    <source>
        <dbReference type="EMBL" id="PSJ18414.1"/>
    </source>
</evidence>
<accession>A0A2P7NY89</accession>
<dbReference type="PANTHER" id="PTHR30302">
    <property type="entry name" value="HYDROGENASE 1 MATURATION PROTEASE"/>
    <property type="match status" value="1"/>
</dbReference>